<dbReference type="InterPro" id="IPR010281">
    <property type="entry name" value="DUF885"/>
</dbReference>
<organism evidence="2 3">
    <name type="scientific">Saccharopolyspora erythraea</name>
    <name type="common">Streptomyces erythraeus</name>
    <dbReference type="NCBI Taxonomy" id="1836"/>
    <lineage>
        <taxon>Bacteria</taxon>
        <taxon>Bacillati</taxon>
        <taxon>Actinomycetota</taxon>
        <taxon>Actinomycetes</taxon>
        <taxon>Pseudonocardiales</taxon>
        <taxon>Pseudonocardiaceae</taxon>
        <taxon>Saccharopolyspora</taxon>
    </lineage>
</organism>
<dbReference type="EMBL" id="BAAAGS010000021">
    <property type="protein sequence ID" value="GAA0532420.1"/>
    <property type="molecule type" value="Genomic_DNA"/>
</dbReference>
<keyword evidence="3" id="KW-1185">Reference proteome</keyword>
<comment type="caution">
    <text evidence="2">The sequence shown here is derived from an EMBL/GenBank/DDBJ whole genome shotgun (WGS) entry which is preliminary data.</text>
</comment>
<evidence type="ECO:0000313" key="2">
    <source>
        <dbReference type="EMBL" id="GAA0532420.1"/>
    </source>
</evidence>
<name>A0ABN1D2C1_SACER</name>
<dbReference type="PANTHER" id="PTHR33361">
    <property type="entry name" value="GLR0591 PROTEIN"/>
    <property type="match status" value="1"/>
</dbReference>
<evidence type="ECO:0000313" key="3">
    <source>
        <dbReference type="Proteomes" id="UP001500729"/>
    </source>
</evidence>
<proteinExistence type="predicted"/>
<accession>A0ABN1D2C1</accession>
<protein>
    <recommendedName>
        <fullName evidence="4">DUF885 domain-containing protein</fullName>
    </recommendedName>
</protein>
<evidence type="ECO:0008006" key="4">
    <source>
        <dbReference type="Google" id="ProtNLM"/>
    </source>
</evidence>
<evidence type="ECO:0000256" key="1">
    <source>
        <dbReference type="SAM" id="MobiDB-lite"/>
    </source>
</evidence>
<dbReference type="Pfam" id="PF05960">
    <property type="entry name" value="DUF885"/>
    <property type="match status" value="1"/>
</dbReference>
<gene>
    <name evidence="2" type="ORF">GCM10009533_34390</name>
</gene>
<dbReference type="RefSeq" id="WP_009946553.1">
    <property type="nucleotide sequence ID" value="NZ_BAAAGS010000021.1"/>
</dbReference>
<dbReference type="PANTHER" id="PTHR33361:SF2">
    <property type="entry name" value="DUF885 DOMAIN-CONTAINING PROTEIN"/>
    <property type="match status" value="1"/>
</dbReference>
<dbReference type="Proteomes" id="UP001500729">
    <property type="component" value="Unassembled WGS sequence"/>
</dbReference>
<feature type="region of interest" description="Disordered" evidence="1">
    <location>
        <begin position="48"/>
        <end position="97"/>
    </location>
</feature>
<sequence>MTTASQLADELLEIIFDRDPVRATLAGNRDRDESLPVLDPAAESALRSRLAAVRDRATAQSPAPAQGPTHAEPAARPTHTRDHAPVQQPGSPADTPLTDRMTISVVAQQAEALIAEIDAKAPEYAINGSLFAPVAGLLFHLSQVPNADTAQARAFLRRLDGVPAFTESAAHRHRIGLESGRLPVRRLVTEAVEHLDRHLAAPASDPLLAPEMHGAELEAERTRLLEARVRPALRRYRDVLATEIAPHARPDDKPGLCWLPGGREIYRRLVRIHTTTDRTPLELHETGVAMLTELKREYAEFGGRALGVSDPAEIVRLLRRDPPRRWRDGAELLQAARDAIARAESAAPGWFGRLPAKRCEVKAVHESSGSSTPPAFYVPPSLDGSRAGTYFAATDRAEQRSRHTAEVIAFHEGVPGHHMQLSLAQELGDLPVLRRLLETPAYVEGWALYTERLADEMGLYSDDLQRLGMVSEDALRAARLVVDTGLHEFGWSRRQAVDHMLEHTTLTPLEVEGEVDRYIVLPGQPLSYMTGRLEIERIRDETRRRLGDRFDIRAFHDAVLGHGALPLSTLDWAVRESL</sequence>
<reference evidence="2 3" key="1">
    <citation type="journal article" date="2019" name="Int. J. Syst. Evol. Microbiol.">
        <title>The Global Catalogue of Microorganisms (GCM) 10K type strain sequencing project: providing services to taxonomists for standard genome sequencing and annotation.</title>
        <authorList>
            <consortium name="The Broad Institute Genomics Platform"/>
            <consortium name="The Broad Institute Genome Sequencing Center for Infectious Disease"/>
            <person name="Wu L."/>
            <person name="Ma J."/>
        </authorList>
    </citation>
    <scope>NUCLEOTIDE SEQUENCE [LARGE SCALE GENOMIC DNA]</scope>
    <source>
        <strain evidence="2 3">JCM 10303</strain>
    </source>
</reference>